<comment type="pathway">
    <text evidence="1">Lipid metabolism.</text>
</comment>
<evidence type="ECO:0000313" key="7">
    <source>
        <dbReference type="Proteomes" id="UP000324575"/>
    </source>
</evidence>
<organism evidence="6 7">
    <name type="scientific">Candidatus Ordinivivax streblomastigis</name>
    <dbReference type="NCBI Taxonomy" id="2540710"/>
    <lineage>
        <taxon>Bacteria</taxon>
        <taxon>Pseudomonadati</taxon>
        <taxon>Bacteroidota</taxon>
        <taxon>Bacteroidia</taxon>
        <taxon>Bacteroidales</taxon>
        <taxon>Candidatus Ordinivivax</taxon>
    </lineage>
</organism>
<evidence type="ECO:0000256" key="2">
    <source>
        <dbReference type="ARBA" id="ARBA00022679"/>
    </source>
</evidence>
<comment type="caution">
    <text evidence="6">The sequence shown here is derived from an EMBL/GenBank/DDBJ whole genome shotgun (WGS) entry which is preliminary data.</text>
</comment>
<gene>
    <name evidence="5" type="ORF">EZS26_000402</name>
    <name evidence="6" type="ORF">EZS26_000565</name>
</gene>
<dbReference type="Proteomes" id="UP000324575">
    <property type="component" value="Unassembled WGS sequence"/>
</dbReference>
<dbReference type="AlphaFoldDB" id="A0A5M8P4H2"/>
<accession>A0A5M8P4H2</accession>
<dbReference type="GO" id="GO:0006654">
    <property type="term" value="P:phosphatidic acid biosynthetic process"/>
    <property type="evidence" value="ECO:0007669"/>
    <property type="project" value="TreeGrafter"/>
</dbReference>
<dbReference type="SUPFAM" id="SSF69593">
    <property type="entry name" value="Glycerol-3-phosphate (1)-acyltransferase"/>
    <property type="match status" value="1"/>
</dbReference>
<evidence type="ECO:0000313" key="6">
    <source>
        <dbReference type="EMBL" id="KAA6303405.1"/>
    </source>
</evidence>
<evidence type="ECO:0000259" key="4">
    <source>
        <dbReference type="SMART" id="SM00563"/>
    </source>
</evidence>
<dbReference type="InterPro" id="IPR002123">
    <property type="entry name" value="Plipid/glycerol_acylTrfase"/>
</dbReference>
<protein>
    <recommendedName>
        <fullName evidence="4">Phospholipid/glycerol acyltransferase domain-containing protein</fullName>
    </recommendedName>
</protein>
<dbReference type="EMBL" id="SNRX01000002">
    <property type="protein sequence ID" value="KAA6303405.1"/>
    <property type="molecule type" value="Genomic_DNA"/>
</dbReference>
<dbReference type="EMBL" id="SNRX01000002">
    <property type="protein sequence ID" value="KAA6303242.1"/>
    <property type="molecule type" value="Genomic_DNA"/>
</dbReference>
<feature type="domain" description="Phospholipid/glycerol acyltransferase" evidence="4">
    <location>
        <begin position="28"/>
        <end position="140"/>
    </location>
</feature>
<sequence length="180" mass="20792">MVRKLYACLFRLFGWKSSIKAEVHSKCVICVAPHTSNWDFIWGMLLFKSIGGHPHILMKKSWFFFPFNYILKALGAVPVDRNKRTSLTQQMKEEFAWKKHFQLAIAPEGTRKKNPDWKSGFYYIAWEAHVPIALAYLDYAKKIVGLIENFVPTGDVVQDIAHIKQVYKNISGKKPAQFAI</sequence>
<evidence type="ECO:0000256" key="1">
    <source>
        <dbReference type="ARBA" id="ARBA00005189"/>
    </source>
</evidence>
<reference evidence="6 7" key="1">
    <citation type="submission" date="2019-03" db="EMBL/GenBank/DDBJ databases">
        <title>Single cell metagenomics reveals metabolic interactions within the superorganism composed of flagellate Streblomastix strix and complex community of Bacteroidetes bacteria on its surface.</title>
        <authorList>
            <person name="Treitli S.C."/>
            <person name="Kolisko M."/>
            <person name="Husnik F."/>
            <person name="Keeling P."/>
            <person name="Hampl V."/>
        </authorList>
    </citation>
    <scope>NUCLEOTIDE SEQUENCE [LARGE SCALE GENOMIC DNA]</scope>
    <source>
        <strain evidence="6">St1</strain>
    </source>
</reference>
<dbReference type="PANTHER" id="PTHR10434">
    <property type="entry name" value="1-ACYL-SN-GLYCEROL-3-PHOSPHATE ACYLTRANSFERASE"/>
    <property type="match status" value="1"/>
</dbReference>
<keyword evidence="2" id="KW-0808">Transferase</keyword>
<name>A0A5M8P4H2_9BACT</name>
<evidence type="ECO:0000256" key="3">
    <source>
        <dbReference type="ARBA" id="ARBA00023315"/>
    </source>
</evidence>
<dbReference type="SMART" id="SM00563">
    <property type="entry name" value="PlsC"/>
    <property type="match status" value="1"/>
</dbReference>
<proteinExistence type="predicted"/>
<dbReference type="Pfam" id="PF01553">
    <property type="entry name" value="Acyltransferase"/>
    <property type="match status" value="1"/>
</dbReference>
<dbReference type="PANTHER" id="PTHR10434:SF9">
    <property type="entry name" value="PHOSPHOLIPID_GLYCEROL ACYLTRANSFERASE DOMAIN-CONTAINING PROTEIN"/>
    <property type="match status" value="1"/>
</dbReference>
<evidence type="ECO:0000313" key="5">
    <source>
        <dbReference type="EMBL" id="KAA6303242.1"/>
    </source>
</evidence>
<dbReference type="GO" id="GO:0003841">
    <property type="term" value="F:1-acylglycerol-3-phosphate O-acyltransferase activity"/>
    <property type="evidence" value="ECO:0007669"/>
    <property type="project" value="TreeGrafter"/>
</dbReference>
<keyword evidence="3" id="KW-0012">Acyltransferase</keyword>